<keyword evidence="7 8" id="KW-0460">Magnesium</keyword>
<feature type="active site" evidence="8">
    <location>
        <position position="38"/>
    </location>
</feature>
<dbReference type="GO" id="GO:0042803">
    <property type="term" value="F:protein homodimerization activity"/>
    <property type="evidence" value="ECO:0007669"/>
    <property type="project" value="UniProtKB-ARBA"/>
</dbReference>
<dbReference type="SUPFAM" id="SSF52540">
    <property type="entry name" value="P-loop containing nucleoside triphosphate hydrolases"/>
    <property type="match status" value="1"/>
</dbReference>
<keyword evidence="2 8" id="KW-0436">Ligase</keyword>
<comment type="pathway">
    <text evidence="8">Cofactor biosynthesis; biotin biosynthesis; biotin from 7,8-diaminononanoate: step 1/2.</text>
</comment>
<dbReference type="PIRSF" id="PIRSF006755">
    <property type="entry name" value="DTB_synth"/>
    <property type="match status" value="1"/>
</dbReference>
<evidence type="ECO:0000256" key="3">
    <source>
        <dbReference type="ARBA" id="ARBA00022723"/>
    </source>
</evidence>
<evidence type="ECO:0000256" key="4">
    <source>
        <dbReference type="ARBA" id="ARBA00022741"/>
    </source>
</evidence>
<comment type="catalytic activity">
    <reaction evidence="8">
        <text>(7R,8S)-7,8-diammoniononanoate + CO2 + ATP = (4R,5S)-dethiobiotin + ADP + phosphate + 3 H(+)</text>
        <dbReference type="Rhea" id="RHEA:15805"/>
        <dbReference type="ChEBI" id="CHEBI:15378"/>
        <dbReference type="ChEBI" id="CHEBI:16526"/>
        <dbReference type="ChEBI" id="CHEBI:30616"/>
        <dbReference type="ChEBI" id="CHEBI:43474"/>
        <dbReference type="ChEBI" id="CHEBI:149469"/>
        <dbReference type="ChEBI" id="CHEBI:149473"/>
        <dbReference type="ChEBI" id="CHEBI:456216"/>
        <dbReference type="EC" id="6.3.3.3"/>
    </reaction>
</comment>
<keyword evidence="5 8" id="KW-0093">Biotin biosynthesis</keyword>
<evidence type="ECO:0000313" key="10">
    <source>
        <dbReference type="Proteomes" id="UP000019028"/>
    </source>
</evidence>
<dbReference type="KEGG" id="sod:Sant_2732"/>
<dbReference type="NCBIfam" id="TIGR00347">
    <property type="entry name" value="bioD"/>
    <property type="match status" value="1"/>
</dbReference>
<comment type="caution">
    <text evidence="8">Lacks conserved residue(s) required for the propagation of feature annotation.</text>
</comment>
<keyword evidence="3 8" id="KW-0479">Metal-binding</keyword>
<accession>W0HZW7</accession>
<dbReference type="Pfam" id="PF13500">
    <property type="entry name" value="AAA_26"/>
    <property type="match status" value="1"/>
</dbReference>
<comment type="subcellular location">
    <subcellularLocation>
        <location evidence="8">Cytoplasm</location>
    </subcellularLocation>
</comment>
<evidence type="ECO:0000313" key="9">
    <source>
        <dbReference type="EMBL" id="AHF77760.1"/>
    </source>
</evidence>
<dbReference type="GO" id="GO:0000287">
    <property type="term" value="F:magnesium ion binding"/>
    <property type="evidence" value="ECO:0007669"/>
    <property type="project" value="UniProtKB-UniRule"/>
</dbReference>
<dbReference type="HOGENOM" id="CLU_072551_0_0_6"/>
<comment type="cofactor">
    <cofactor evidence="8">
        <name>Mg(2+)</name>
        <dbReference type="ChEBI" id="CHEBI:18420"/>
    </cofactor>
</comment>
<dbReference type="GO" id="GO:0009102">
    <property type="term" value="P:biotin biosynthetic process"/>
    <property type="evidence" value="ECO:0007669"/>
    <property type="project" value="UniProtKB-UniRule"/>
</dbReference>
<dbReference type="AlphaFoldDB" id="W0HZW7"/>
<dbReference type="GO" id="GO:0005524">
    <property type="term" value="F:ATP binding"/>
    <property type="evidence" value="ECO:0007669"/>
    <property type="project" value="UniProtKB-UniRule"/>
</dbReference>
<evidence type="ECO:0000256" key="1">
    <source>
        <dbReference type="ARBA" id="ARBA00022490"/>
    </source>
</evidence>
<evidence type="ECO:0000256" key="2">
    <source>
        <dbReference type="ARBA" id="ARBA00022598"/>
    </source>
</evidence>
<feature type="binding site" evidence="8">
    <location>
        <position position="55"/>
    </location>
    <ligand>
        <name>ATP</name>
        <dbReference type="ChEBI" id="CHEBI:30616"/>
    </ligand>
</feature>
<gene>
    <name evidence="8 9" type="primary">bioD</name>
    <name evidence="9" type="ORF">Sant_2732</name>
</gene>
<dbReference type="RefSeq" id="WP_025422905.1">
    <property type="nucleotide sequence ID" value="NZ_CP006569.1"/>
</dbReference>
<comment type="subunit">
    <text evidence="8">Homodimer.</text>
</comment>
<dbReference type="UniPathway" id="UPA00078">
    <property type="reaction ID" value="UER00161"/>
</dbReference>
<keyword evidence="4 8" id="KW-0547">Nucleotide-binding</keyword>
<dbReference type="InterPro" id="IPR027417">
    <property type="entry name" value="P-loop_NTPase"/>
</dbReference>
<reference evidence="9 10" key="1">
    <citation type="journal article" date="2014" name="Genome Biol. Evol.">
        <title>Genome degeneration and adaptation in a nascent stage of symbiosis.</title>
        <authorList>
            <person name="Oakeson K.F."/>
            <person name="Gil R."/>
            <person name="Clayton A.L."/>
            <person name="Dunn D.M."/>
            <person name="von Niederhausern A.C."/>
            <person name="Hamil C."/>
            <person name="Aoyagi A."/>
            <person name="Duval B."/>
            <person name="Baca A."/>
            <person name="Silva F.J."/>
            <person name="Vallier A."/>
            <person name="Jackson D.G."/>
            <person name="Latorre A."/>
            <person name="Weiss R.B."/>
            <person name="Heddi A."/>
            <person name="Moya A."/>
            <person name="Dale C."/>
        </authorList>
    </citation>
    <scope>NUCLEOTIDE SEQUENCE [LARGE SCALE GENOMIC DNA]</scope>
    <source>
        <strain evidence="9 10">HS1</strain>
    </source>
</reference>
<keyword evidence="10" id="KW-1185">Reference proteome</keyword>
<dbReference type="Proteomes" id="UP000019028">
    <property type="component" value="Chromosome"/>
</dbReference>
<dbReference type="OrthoDB" id="9802097at2"/>
<evidence type="ECO:0000256" key="8">
    <source>
        <dbReference type="HAMAP-Rule" id="MF_00336"/>
    </source>
</evidence>
<evidence type="ECO:0000256" key="5">
    <source>
        <dbReference type="ARBA" id="ARBA00022756"/>
    </source>
</evidence>
<feature type="binding site" evidence="8">
    <location>
        <begin position="205"/>
        <end position="207"/>
    </location>
    <ligand>
        <name>ATP</name>
        <dbReference type="ChEBI" id="CHEBI:30616"/>
    </ligand>
</feature>
<feature type="binding site" evidence="8">
    <location>
        <begin position="176"/>
        <end position="177"/>
    </location>
    <ligand>
        <name>ATP</name>
        <dbReference type="ChEBI" id="CHEBI:30616"/>
    </ligand>
</feature>
<organism evidence="9 10">
    <name type="scientific">Sodalis praecaptivus</name>
    <dbReference type="NCBI Taxonomy" id="1239307"/>
    <lineage>
        <taxon>Bacteria</taxon>
        <taxon>Pseudomonadati</taxon>
        <taxon>Pseudomonadota</taxon>
        <taxon>Gammaproteobacteria</taxon>
        <taxon>Enterobacterales</taxon>
        <taxon>Bruguierivoracaceae</taxon>
        <taxon>Sodalis</taxon>
    </lineage>
</organism>
<dbReference type="PANTHER" id="PTHR43210">
    <property type="entry name" value="DETHIOBIOTIN SYNTHETASE"/>
    <property type="match status" value="1"/>
</dbReference>
<comment type="similarity">
    <text evidence="8">Belongs to the dethiobiotin synthetase family.</text>
</comment>
<dbReference type="FunFam" id="3.40.50.300:FF:000292">
    <property type="entry name" value="ATP-dependent dethiobiotin synthetase BioD"/>
    <property type="match status" value="1"/>
</dbReference>
<keyword evidence="6 8" id="KW-0067">ATP-binding</keyword>
<feature type="binding site" evidence="8">
    <location>
        <position position="17"/>
    </location>
    <ligand>
        <name>Mg(2+)</name>
        <dbReference type="ChEBI" id="CHEBI:18420"/>
    </ligand>
</feature>
<dbReference type="EMBL" id="CP006569">
    <property type="protein sequence ID" value="AHF77760.1"/>
    <property type="molecule type" value="Genomic_DNA"/>
</dbReference>
<evidence type="ECO:0000256" key="7">
    <source>
        <dbReference type="ARBA" id="ARBA00022842"/>
    </source>
</evidence>
<feature type="binding site" evidence="8">
    <location>
        <position position="116"/>
    </location>
    <ligand>
        <name>Mg(2+)</name>
        <dbReference type="ChEBI" id="CHEBI:18420"/>
    </ligand>
</feature>
<feature type="binding site" evidence="8">
    <location>
        <begin position="13"/>
        <end position="18"/>
    </location>
    <ligand>
        <name>ATP</name>
        <dbReference type="ChEBI" id="CHEBI:30616"/>
    </ligand>
</feature>
<dbReference type="InterPro" id="IPR004472">
    <property type="entry name" value="DTB_synth_BioD"/>
</dbReference>
<dbReference type="GO" id="GO:0005829">
    <property type="term" value="C:cytosol"/>
    <property type="evidence" value="ECO:0007669"/>
    <property type="project" value="TreeGrafter"/>
</dbReference>
<dbReference type="EC" id="6.3.3.3" evidence="8"/>
<sequence length="230" mass="24024">MTKRFFITGTDTDIGKTLAACALLQAAARAGYRAAGYKPVASGCEPTPAGPRNGDALALMANGNVALAYHQVNPLAFIEPTSPHIASRDEGRPIAAAELSAGLRALETAADWLVIEGAGGWFTPLGETLSYADWVAAEGLPVILVVGMKLGCINHALLTALAVRQAGLRLVGWIANHPAPTTHRPQDYLTALQERLAAPLLGEIPWLSAAGTAALADYLDLSLLEAPRSL</sequence>
<dbReference type="Gene3D" id="3.40.50.300">
    <property type="entry name" value="P-loop containing nucleotide triphosphate hydrolases"/>
    <property type="match status" value="1"/>
</dbReference>
<dbReference type="CDD" id="cd03109">
    <property type="entry name" value="DTBS"/>
    <property type="match status" value="1"/>
</dbReference>
<protein>
    <recommendedName>
        <fullName evidence="8">ATP-dependent dethiobiotin synthetase BioD</fullName>
        <ecNumber evidence="8">6.3.3.3</ecNumber>
    </recommendedName>
    <alternativeName>
        <fullName evidence="8">DTB synthetase</fullName>
        <shortName evidence="8">DTBS</shortName>
    </alternativeName>
    <alternativeName>
        <fullName evidence="8">Dethiobiotin synthase</fullName>
    </alternativeName>
</protein>
<keyword evidence="1 8" id="KW-0963">Cytoplasm</keyword>
<name>W0HZW7_9GAMM</name>
<dbReference type="PANTHER" id="PTHR43210:SF5">
    <property type="entry name" value="DETHIOBIOTIN SYNTHETASE"/>
    <property type="match status" value="1"/>
</dbReference>
<dbReference type="HAMAP" id="MF_00336">
    <property type="entry name" value="BioD"/>
    <property type="match status" value="1"/>
</dbReference>
<feature type="binding site" evidence="8">
    <location>
        <position position="42"/>
    </location>
    <ligand>
        <name>substrate</name>
    </ligand>
</feature>
<proteinExistence type="inferred from homology"/>
<feature type="binding site" evidence="8">
    <location>
        <begin position="116"/>
        <end position="119"/>
    </location>
    <ligand>
        <name>ATP</name>
        <dbReference type="ChEBI" id="CHEBI:30616"/>
    </ligand>
</feature>
<dbReference type="PATRIC" id="fig|1239307.3.peg.3046"/>
<feature type="binding site" evidence="8">
    <location>
        <position position="55"/>
    </location>
    <ligand>
        <name>Mg(2+)</name>
        <dbReference type="ChEBI" id="CHEBI:18420"/>
    </ligand>
</feature>
<comment type="function">
    <text evidence="8">Catalyzes a mechanistically unusual reaction, the ATP-dependent insertion of CO2 between the N7 and N8 nitrogen atoms of 7,8-diaminopelargonic acid (DAPA, also called 7,8-diammoniononanoate) to form a ureido ring.</text>
</comment>
<dbReference type="GO" id="GO:0004141">
    <property type="term" value="F:dethiobiotin synthase activity"/>
    <property type="evidence" value="ECO:0007669"/>
    <property type="project" value="UniProtKB-UniRule"/>
</dbReference>
<evidence type="ECO:0000256" key="6">
    <source>
        <dbReference type="ARBA" id="ARBA00022840"/>
    </source>
</evidence>